<dbReference type="PANTHER" id="PTHR30154:SF34">
    <property type="entry name" value="TRANSCRIPTIONAL REGULATOR AZLB"/>
    <property type="match status" value="1"/>
</dbReference>
<dbReference type="PRINTS" id="PR00033">
    <property type="entry name" value="HTHASNC"/>
</dbReference>
<dbReference type="Gene3D" id="1.10.10.10">
    <property type="entry name" value="Winged helix-like DNA-binding domain superfamily/Winged helix DNA-binding domain"/>
    <property type="match status" value="1"/>
</dbReference>
<dbReference type="SMART" id="SM00344">
    <property type="entry name" value="HTH_ASNC"/>
    <property type="match status" value="1"/>
</dbReference>
<dbReference type="GO" id="GO:0005829">
    <property type="term" value="C:cytosol"/>
    <property type="evidence" value="ECO:0007669"/>
    <property type="project" value="TreeGrafter"/>
</dbReference>
<dbReference type="InterPro" id="IPR019885">
    <property type="entry name" value="Tscrpt_reg_HTH_AsnC-type_CS"/>
</dbReference>
<gene>
    <name evidence="5" type="ORF">EOD42_03145</name>
</gene>
<dbReference type="InterPro" id="IPR036390">
    <property type="entry name" value="WH_DNA-bd_sf"/>
</dbReference>
<dbReference type="InterPro" id="IPR036388">
    <property type="entry name" value="WH-like_DNA-bd_sf"/>
</dbReference>
<keyword evidence="6" id="KW-1185">Reference proteome</keyword>
<keyword evidence="2" id="KW-0238">DNA-binding</keyword>
<dbReference type="Pfam" id="PF01037">
    <property type="entry name" value="AsnC_trans_reg"/>
    <property type="match status" value="1"/>
</dbReference>
<comment type="caution">
    <text evidence="5">The sequence shown here is derived from an EMBL/GenBank/DDBJ whole genome shotgun (WGS) entry which is preliminary data.</text>
</comment>
<dbReference type="GO" id="GO:0006355">
    <property type="term" value="P:regulation of DNA-templated transcription"/>
    <property type="evidence" value="ECO:0007669"/>
    <property type="project" value="UniProtKB-ARBA"/>
</dbReference>
<evidence type="ECO:0000256" key="3">
    <source>
        <dbReference type="ARBA" id="ARBA00023163"/>
    </source>
</evidence>
<dbReference type="GO" id="GO:0043200">
    <property type="term" value="P:response to amino acid"/>
    <property type="evidence" value="ECO:0007669"/>
    <property type="project" value="TreeGrafter"/>
</dbReference>
<evidence type="ECO:0000256" key="1">
    <source>
        <dbReference type="ARBA" id="ARBA00023015"/>
    </source>
</evidence>
<dbReference type="Gene3D" id="3.30.70.920">
    <property type="match status" value="1"/>
</dbReference>
<dbReference type="GO" id="GO:0043565">
    <property type="term" value="F:sequence-specific DNA binding"/>
    <property type="evidence" value="ECO:0007669"/>
    <property type="project" value="InterPro"/>
</dbReference>
<reference evidence="5 6" key="1">
    <citation type="submission" date="2019-01" db="EMBL/GenBank/DDBJ databases">
        <authorList>
            <person name="Chen W.-M."/>
        </authorList>
    </citation>
    <scope>NUCLEOTIDE SEQUENCE [LARGE SCALE GENOMIC DNA]</scope>
    <source>
        <strain evidence="5 6">CCP-6</strain>
    </source>
</reference>
<dbReference type="Proteomes" id="UP000282957">
    <property type="component" value="Unassembled WGS sequence"/>
</dbReference>
<dbReference type="SUPFAM" id="SSF46785">
    <property type="entry name" value="Winged helix' DNA-binding domain"/>
    <property type="match status" value="1"/>
</dbReference>
<dbReference type="AlphaFoldDB" id="A0A437MN87"/>
<name>A0A437MN87_9PROT</name>
<evidence type="ECO:0000256" key="2">
    <source>
        <dbReference type="ARBA" id="ARBA00023125"/>
    </source>
</evidence>
<dbReference type="InterPro" id="IPR000485">
    <property type="entry name" value="AsnC-type_HTH_dom"/>
</dbReference>
<dbReference type="EMBL" id="SACL01000001">
    <property type="protein sequence ID" value="RVT99118.1"/>
    <property type="molecule type" value="Genomic_DNA"/>
</dbReference>
<dbReference type="PANTHER" id="PTHR30154">
    <property type="entry name" value="LEUCINE-RESPONSIVE REGULATORY PROTEIN"/>
    <property type="match status" value="1"/>
</dbReference>
<evidence type="ECO:0000313" key="6">
    <source>
        <dbReference type="Proteomes" id="UP000282957"/>
    </source>
</evidence>
<organism evidence="5 6">
    <name type="scientific">Rhodovarius crocodyli</name>
    <dbReference type="NCBI Taxonomy" id="1979269"/>
    <lineage>
        <taxon>Bacteria</taxon>
        <taxon>Pseudomonadati</taxon>
        <taxon>Pseudomonadota</taxon>
        <taxon>Alphaproteobacteria</taxon>
        <taxon>Acetobacterales</taxon>
        <taxon>Roseomonadaceae</taxon>
        <taxon>Rhodovarius</taxon>
    </lineage>
</organism>
<dbReference type="InterPro" id="IPR019888">
    <property type="entry name" value="Tscrpt_reg_AsnC-like"/>
</dbReference>
<dbReference type="SUPFAM" id="SSF54909">
    <property type="entry name" value="Dimeric alpha+beta barrel"/>
    <property type="match status" value="1"/>
</dbReference>
<dbReference type="CDD" id="cd00090">
    <property type="entry name" value="HTH_ARSR"/>
    <property type="match status" value="1"/>
</dbReference>
<dbReference type="InterPro" id="IPR019887">
    <property type="entry name" value="Tscrpt_reg_AsnC/Lrp_C"/>
</dbReference>
<protein>
    <submittedName>
        <fullName evidence="5">Lrp/AsnC family transcriptional regulator</fullName>
    </submittedName>
</protein>
<keyword evidence="1" id="KW-0805">Transcription regulation</keyword>
<dbReference type="PROSITE" id="PS50956">
    <property type="entry name" value="HTH_ASNC_2"/>
    <property type="match status" value="1"/>
</dbReference>
<evidence type="ECO:0000313" key="5">
    <source>
        <dbReference type="EMBL" id="RVT99118.1"/>
    </source>
</evidence>
<dbReference type="InterPro" id="IPR011008">
    <property type="entry name" value="Dimeric_a/b-barrel"/>
</dbReference>
<keyword evidence="3" id="KW-0804">Transcription</keyword>
<proteinExistence type="predicted"/>
<dbReference type="Pfam" id="PF13412">
    <property type="entry name" value="HTH_24"/>
    <property type="match status" value="1"/>
</dbReference>
<feature type="domain" description="HTH asnC-type" evidence="4">
    <location>
        <begin position="37"/>
        <end position="98"/>
    </location>
</feature>
<sequence>MLRRSSRLFQALSFAPRHEFGYFYNCLSGRTSVSITLDDTDRRILTMLQEDGSLTVNELAQRIGMTPPPCWRRVKRLKDAGCLRRQVWLVDAAAVGLEVTLYANIQLTAHDLEATTAFREHVRALPEVIECYLLLGNSDALLKIIVPSIKYYETFFYTRLSQLPGVRAITSSVVMTEIKATTSLPV</sequence>
<accession>A0A437MN87</accession>
<evidence type="ECO:0000259" key="4">
    <source>
        <dbReference type="PROSITE" id="PS50956"/>
    </source>
</evidence>
<dbReference type="InterPro" id="IPR011991">
    <property type="entry name" value="ArsR-like_HTH"/>
</dbReference>
<dbReference type="PROSITE" id="PS00519">
    <property type="entry name" value="HTH_ASNC_1"/>
    <property type="match status" value="1"/>
</dbReference>
<dbReference type="OrthoDB" id="9813313at2"/>